<keyword evidence="3" id="KW-0813">Transport</keyword>
<organism evidence="9 10">
    <name type="scientific">Propylenella binzhouense</name>
    <dbReference type="NCBI Taxonomy" id="2555902"/>
    <lineage>
        <taxon>Bacteria</taxon>
        <taxon>Pseudomonadati</taxon>
        <taxon>Pseudomonadota</taxon>
        <taxon>Alphaproteobacteria</taxon>
        <taxon>Hyphomicrobiales</taxon>
        <taxon>Propylenellaceae</taxon>
        <taxon>Propylenella</taxon>
    </lineage>
</organism>
<dbReference type="SUPFAM" id="SSF81345">
    <property type="entry name" value="ABC transporter involved in vitamin B12 uptake, BtuC"/>
    <property type="match status" value="1"/>
</dbReference>
<accession>A0A964T7W6</accession>
<name>A0A964T7W6_9HYPH</name>
<keyword evidence="7 8" id="KW-0472">Membrane</keyword>
<evidence type="ECO:0000256" key="3">
    <source>
        <dbReference type="ARBA" id="ARBA00022448"/>
    </source>
</evidence>
<evidence type="ECO:0000256" key="6">
    <source>
        <dbReference type="ARBA" id="ARBA00022989"/>
    </source>
</evidence>
<protein>
    <submittedName>
        <fullName evidence="9">Iron ABC transporter permease</fullName>
    </submittedName>
</protein>
<keyword evidence="6 8" id="KW-1133">Transmembrane helix</keyword>
<dbReference type="Gene3D" id="1.10.3470.10">
    <property type="entry name" value="ABC transporter involved in vitamin B12 uptake, BtuC"/>
    <property type="match status" value="1"/>
</dbReference>
<feature type="transmembrane region" description="Helical" evidence="8">
    <location>
        <begin position="338"/>
        <end position="356"/>
    </location>
</feature>
<evidence type="ECO:0000313" key="9">
    <source>
        <dbReference type="EMBL" id="MYZ49424.1"/>
    </source>
</evidence>
<feature type="transmembrane region" description="Helical" evidence="8">
    <location>
        <begin position="117"/>
        <end position="139"/>
    </location>
</feature>
<dbReference type="Proteomes" id="UP000773614">
    <property type="component" value="Unassembled WGS sequence"/>
</dbReference>
<gene>
    <name evidence="9" type="ORF">E4O86_17075</name>
</gene>
<dbReference type="EMBL" id="SPKJ01000074">
    <property type="protein sequence ID" value="MYZ49424.1"/>
    <property type="molecule type" value="Genomic_DNA"/>
</dbReference>
<comment type="similarity">
    <text evidence="2">Belongs to the binding-protein-dependent transport system permease family. FecCD subfamily.</text>
</comment>
<feature type="transmembrane region" description="Helical" evidence="8">
    <location>
        <begin position="85"/>
        <end position="105"/>
    </location>
</feature>
<dbReference type="InterPro" id="IPR000522">
    <property type="entry name" value="ABC_transptr_permease_BtuC"/>
</dbReference>
<dbReference type="CDD" id="cd06550">
    <property type="entry name" value="TM_ABC_iron-siderophores_like"/>
    <property type="match status" value="1"/>
</dbReference>
<evidence type="ECO:0000256" key="2">
    <source>
        <dbReference type="ARBA" id="ARBA00007935"/>
    </source>
</evidence>
<dbReference type="GO" id="GO:0005886">
    <property type="term" value="C:plasma membrane"/>
    <property type="evidence" value="ECO:0007669"/>
    <property type="project" value="UniProtKB-SubCell"/>
</dbReference>
<reference evidence="9" key="1">
    <citation type="submission" date="2019-03" db="EMBL/GenBank/DDBJ databases">
        <title>Afifella sp. nov., isolated from activated sludge.</title>
        <authorList>
            <person name="Li Q."/>
            <person name="Liu Y."/>
        </authorList>
    </citation>
    <scope>NUCLEOTIDE SEQUENCE</scope>
    <source>
        <strain evidence="9">L72</strain>
    </source>
</reference>
<evidence type="ECO:0000313" key="10">
    <source>
        <dbReference type="Proteomes" id="UP000773614"/>
    </source>
</evidence>
<evidence type="ECO:0000256" key="7">
    <source>
        <dbReference type="ARBA" id="ARBA00023136"/>
    </source>
</evidence>
<dbReference type="PANTHER" id="PTHR30472:SF25">
    <property type="entry name" value="ABC TRANSPORTER PERMEASE PROTEIN MJ0876-RELATED"/>
    <property type="match status" value="1"/>
</dbReference>
<sequence length="364" mass="36243">MPALAAHALPQGRFAGDRTRLGAAVILCLAAGLLAVAVLSISAGASGFTPARALATLPQILDRSGSAAPARDALIVLDIRLPRTLLGMVVGAALAVSGCVLQGFFRNPLADPTIVGVSGGAALAAVIVIVGGGAVLAPLPDAIRVLALPLAAFAGALVSTVTVYRLATGGGRTSVATLLLAGIGIAALANAGVGLTIFMSDDAQLRDFTFWSLGSLGGATWGKLAVAVPLFGAVLAVLPRLAAGLDALLLGETEAHYLGIPVEAVKRIAIAAVAAAVGGAVAVAGPIGFVGLVVPHLLRLAIGPLHRLLLPACALAGASLLVLADIVCRTIVAPAELPIGIVTALIGAPFFLWLLLRRRALVES</sequence>
<keyword evidence="10" id="KW-1185">Reference proteome</keyword>
<dbReference type="PANTHER" id="PTHR30472">
    <property type="entry name" value="FERRIC ENTEROBACTIN TRANSPORT SYSTEM PERMEASE PROTEIN"/>
    <property type="match status" value="1"/>
</dbReference>
<feature type="transmembrane region" description="Helical" evidence="8">
    <location>
        <begin position="210"/>
        <end position="238"/>
    </location>
</feature>
<dbReference type="GO" id="GO:0022857">
    <property type="term" value="F:transmembrane transporter activity"/>
    <property type="evidence" value="ECO:0007669"/>
    <property type="project" value="InterPro"/>
</dbReference>
<feature type="transmembrane region" description="Helical" evidence="8">
    <location>
        <begin position="173"/>
        <end position="198"/>
    </location>
</feature>
<comment type="subcellular location">
    <subcellularLocation>
        <location evidence="1">Cell membrane</location>
        <topology evidence="1">Multi-pass membrane protein</topology>
    </subcellularLocation>
</comment>
<feature type="transmembrane region" description="Helical" evidence="8">
    <location>
        <begin position="308"/>
        <end position="332"/>
    </location>
</feature>
<keyword evidence="5 8" id="KW-0812">Transmembrane</keyword>
<feature type="transmembrane region" description="Helical" evidence="8">
    <location>
        <begin position="268"/>
        <end position="296"/>
    </location>
</feature>
<keyword evidence="4" id="KW-1003">Cell membrane</keyword>
<dbReference type="AlphaFoldDB" id="A0A964T7W6"/>
<evidence type="ECO:0000256" key="1">
    <source>
        <dbReference type="ARBA" id="ARBA00004651"/>
    </source>
</evidence>
<evidence type="ECO:0000256" key="4">
    <source>
        <dbReference type="ARBA" id="ARBA00022475"/>
    </source>
</evidence>
<dbReference type="InterPro" id="IPR037294">
    <property type="entry name" value="ABC_BtuC-like"/>
</dbReference>
<comment type="caution">
    <text evidence="9">The sequence shown here is derived from an EMBL/GenBank/DDBJ whole genome shotgun (WGS) entry which is preliminary data.</text>
</comment>
<feature type="transmembrane region" description="Helical" evidence="8">
    <location>
        <begin position="20"/>
        <end position="42"/>
    </location>
</feature>
<evidence type="ECO:0000256" key="8">
    <source>
        <dbReference type="SAM" id="Phobius"/>
    </source>
</evidence>
<dbReference type="FunFam" id="1.10.3470.10:FF:000001">
    <property type="entry name" value="Vitamin B12 ABC transporter permease BtuC"/>
    <property type="match status" value="1"/>
</dbReference>
<dbReference type="GO" id="GO:0033214">
    <property type="term" value="P:siderophore-iron import into cell"/>
    <property type="evidence" value="ECO:0007669"/>
    <property type="project" value="TreeGrafter"/>
</dbReference>
<feature type="transmembrane region" description="Helical" evidence="8">
    <location>
        <begin position="146"/>
        <end position="167"/>
    </location>
</feature>
<dbReference type="Pfam" id="PF01032">
    <property type="entry name" value="FecCD"/>
    <property type="match status" value="1"/>
</dbReference>
<evidence type="ECO:0000256" key="5">
    <source>
        <dbReference type="ARBA" id="ARBA00022692"/>
    </source>
</evidence>
<proteinExistence type="inferred from homology"/>